<dbReference type="Proteomes" id="UP001595851">
    <property type="component" value="Unassembled WGS sequence"/>
</dbReference>
<dbReference type="PROSITE" id="PS51296">
    <property type="entry name" value="RIESKE"/>
    <property type="match status" value="1"/>
</dbReference>
<dbReference type="PANTHER" id="PTHR43756">
    <property type="entry name" value="CHOLINE MONOOXYGENASE, CHLOROPLASTIC"/>
    <property type="match status" value="1"/>
</dbReference>
<keyword evidence="8" id="KW-0223">Dioxygenase</keyword>
<dbReference type="SUPFAM" id="SSF55961">
    <property type="entry name" value="Bet v1-like"/>
    <property type="match status" value="1"/>
</dbReference>
<evidence type="ECO:0000259" key="7">
    <source>
        <dbReference type="PROSITE" id="PS51296"/>
    </source>
</evidence>
<dbReference type="InterPro" id="IPR001663">
    <property type="entry name" value="Rng_hydr_dOase-A"/>
</dbReference>
<keyword evidence="9" id="KW-1185">Reference proteome</keyword>
<dbReference type="CDD" id="cd00680">
    <property type="entry name" value="RHO_alpha_C"/>
    <property type="match status" value="1"/>
</dbReference>
<protein>
    <submittedName>
        <fullName evidence="8">Aromatic ring-hydroxylating dioxygenase subunit alpha</fullName>
        <ecNumber evidence="8">1.14.13.-</ecNumber>
    </submittedName>
</protein>
<dbReference type="Gene3D" id="3.90.380.10">
    <property type="entry name" value="Naphthalene 1,2-dioxygenase Alpha Subunit, Chain A, domain 1"/>
    <property type="match status" value="2"/>
</dbReference>
<evidence type="ECO:0000256" key="2">
    <source>
        <dbReference type="ARBA" id="ARBA00022714"/>
    </source>
</evidence>
<proteinExistence type="predicted"/>
<dbReference type="SUPFAM" id="SSF50022">
    <property type="entry name" value="ISP domain"/>
    <property type="match status" value="1"/>
</dbReference>
<dbReference type="InterPro" id="IPR017941">
    <property type="entry name" value="Rieske_2Fe-2S"/>
</dbReference>
<keyword evidence="5" id="KW-0408">Iron</keyword>
<dbReference type="CDD" id="cd03469">
    <property type="entry name" value="Rieske_RO_Alpha_N"/>
    <property type="match status" value="1"/>
</dbReference>
<dbReference type="EMBL" id="JBHSBI010000015">
    <property type="protein sequence ID" value="MFC4011162.1"/>
    <property type="molecule type" value="Genomic_DNA"/>
</dbReference>
<reference evidence="9" key="1">
    <citation type="journal article" date="2019" name="Int. J. Syst. Evol. Microbiol.">
        <title>The Global Catalogue of Microorganisms (GCM) 10K type strain sequencing project: providing services to taxonomists for standard genome sequencing and annotation.</title>
        <authorList>
            <consortium name="The Broad Institute Genomics Platform"/>
            <consortium name="The Broad Institute Genome Sequencing Center for Infectious Disease"/>
            <person name="Wu L."/>
            <person name="Ma J."/>
        </authorList>
    </citation>
    <scope>NUCLEOTIDE SEQUENCE [LARGE SCALE GENOMIC DNA]</scope>
    <source>
        <strain evidence="9">TBRC 1276</strain>
    </source>
</reference>
<dbReference type="PANTHER" id="PTHR43756:SF5">
    <property type="entry name" value="CHOLINE MONOOXYGENASE, CHLOROPLASTIC"/>
    <property type="match status" value="1"/>
</dbReference>
<organism evidence="8 9">
    <name type="scientific">Nonomuraea purpurea</name>
    <dbReference type="NCBI Taxonomy" id="1849276"/>
    <lineage>
        <taxon>Bacteria</taxon>
        <taxon>Bacillati</taxon>
        <taxon>Actinomycetota</taxon>
        <taxon>Actinomycetes</taxon>
        <taxon>Streptosporangiales</taxon>
        <taxon>Streptosporangiaceae</taxon>
        <taxon>Nonomuraea</taxon>
    </lineage>
</organism>
<evidence type="ECO:0000313" key="9">
    <source>
        <dbReference type="Proteomes" id="UP001595851"/>
    </source>
</evidence>
<dbReference type="GO" id="GO:0051213">
    <property type="term" value="F:dioxygenase activity"/>
    <property type="evidence" value="ECO:0007669"/>
    <property type="project" value="UniProtKB-KW"/>
</dbReference>
<name>A0ABV8GB16_9ACTN</name>
<comment type="cofactor">
    <cofactor evidence="1">
        <name>Fe cation</name>
        <dbReference type="ChEBI" id="CHEBI:24875"/>
    </cofactor>
</comment>
<evidence type="ECO:0000256" key="6">
    <source>
        <dbReference type="ARBA" id="ARBA00023014"/>
    </source>
</evidence>
<evidence type="ECO:0000256" key="1">
    <source>
        <dbReference type="ARBA" id="ARBA00001962"/>
    </source>
</evidence>
<dbReference type="RefSeq" id="WP_379531120.1">
    <property type="nucleotide sequence ID" value="NZ_JBHSBI010000015.1"/>
</dbReference>
<evidence type="ECO:0000256" key="3">
    <source>
        <dbReference type="ARBA" id="ARBA00022723"/>
    </source>
</evidence>
<keyword evidence="3" id="KW-0479">Metal-binding</keyword>
<evidence type="ECO:0000256" key="4">
    <source>
        <dbReference type="ARBA" id="ARBA00023002"/>
    </source>
</evidence>
<evidence type="ECO:0000256" key="5">
    <source>
        <dbReference type="ARBA" id="ARBA00023004"/>
    </source>
</evidence>
<dbReference type="Pfam" id="PF00355">
    <property type="entry name" value="Rieske"/>
    <property type="match status" value="1"/>
</dbReference>
<dbReference type="InterPro" id="IPR036922">
    <property type="entry name" value="Rieske_2Fe-2S_sf"/>
</dbReference>
<feature type="domain" description="Rieske" evidence="7">
    <location>
        <begin position="47"/>
        <end position="156"/>
    </location>
</feature>
<keyword evidence="2" id="KW-0001">2Fe-2S</keyword>
<evidence type="ECO:0000313" key="8">
    <source>
        <dbReference type="EMBL" id="MFC4011162.1"/>
    </source>
</evidence>
<sequence length="375" mass="42241">MTQTRPDTELTTAEQQYPLPPSLLGKSVYTDPDRYRRELTEIFHHAWFPVHPSSDVARPRDYVVWDQIGQSIVITRLPDGAVSAWHNVCQHRGARLVNGSGNCGNARFTCPWHGFVYGLDGVVASVPLRGSFDAAELDGLRAPAVRNQEWGGWIWLCLSDDVPPLLDYLGVIGEELSGYGLEGFTTKFRTSVRLTANWKIVVDGFNETWHVPFTHKDTLAGLVMWRDAILKITPPHSWMTLPIRGFTDKALRDGDHRASHLCHYLVFPNTIFSCFPTHLQMWSAWPISPGETLLTAYEVVGPPPDGMPADKWERHNRRDWDQFLEVLGEDAEVINGLATVIGSLGFRRNMFSTAESRLTAFHEEIAKRLGEGAPR</sequence>
<keyword evidence="6" id="KW-0411">Iron-sulfur</keyword>
<dbReference type="Pfam" id="PF00848">
    <property type="entry name" value="Ring_hydroxyl_A"/>
    <property type="match status" value="1"/>
</dbReference>
<dbReference type="Gene3D" id="2.102.10.10">
    <property type="entry name" value="Rieske [2Fe-2S] iron-sulphur domain"/>
    <property type="match status" value="1"/>
</dbReference>
<dbReference type="InterPro" id="IPR015879">
    <property type="entry name" value="Ring_hydroxy_dOase_asu_C_dom"/>
</dbReference>
<dbReference type="EC" id="1.14.13.-" evidence="8"/>
<keyword evidence="4 8" id="KW-0560">Oxidoreductase</keyword>
<dbReference type="PRINTS" id="PR00090">
    <property type="entry name" value="RNGDIOXGNASE"/>
</dbReference>
<comment type="caution">
    <text evidence="8">The sequence shown here is derived from an EMBL/GenBank/DDBJ whole genome shotgun (WGS) entry which is preliminary data.</text>
</comment>
<gene>
    <name evidence="8" type="ORF">ACFOY2_28320</name>
</gene>
<accession>A0ABV8GB16</accession>